<evidence type="ECO:0000256" key="5">
    <source>
        <dbReference type="ARBA" id="ARBA00022840"/>
    </source>
</evidence>
<organism evidence="9 10">
    <name type="scientific">Actinobaculum massiliense ACS-171-V-Col2</name>
    <dbReference type="NCBI Taxonomy" id="883066"/>
    <lineage>
        <taxon>Bacteria</taxon>
        <taxon>Bacillati</taxon>
        <taxon>Actinomycetota</taxon>
        <taxon>Actinomycetes</taxon>
        <taxon>Actinomycetales</taxon>
        <taxon>Actinomycetaceae</taxon>
        <taxon>Actinobaculum</taxon>
    </lineage>
</organism>
<keyword evidence="2" id="KW-0808">Transferase</keyword>
<evidence type="ECO:0000256" key="3">
    <source>
        <dbReference type="ARBA" id="ARBA00022741"/>
    </source>
</evidence>
<feature type="domain" description="Four-carbon acid sugar kinase nucleotide binding" evidence="8">
    <location>
        <begin position="263"/>
        <end position="433"/>
    </location>
</feature>
<keyword evidence="4" id="KW-0418">Kinase</keyword>
<dbReference type="SUPFAM" id="SSF142764">
    <property type="entry name" value="YgbK-like"/>
    <property type="match status" value="1"/>
</dbReference>
<gene>
    <name evidence="9" type="ORF">HMPREF9233_00936</name>
</gene>
<keyword evidence="3" id="KW-0547">Nucleotide-binding</keyword>
<dbReference type="InterPro" id="IPR037051">
    <property type="entry name" value="4-carb_acid_sugar_kinase_N_sf"/>
</dbReference>
<evidence type="ECO:0000313" key="9">
    <source>
        <dbReference type="EMBL" id="EKU95175.1"/>
    </source>
</evidence>
<evidence type="ECO:0008006" key="11">
    <source>
        <dbReference type="Google" id="ProtNLM"/>
    </source>
</evidence>
<dbReference type="AlphaFoldDB" id="K9F0Z9"/>
<feature type="domain" description="Four-carbon acid sugar kinase N-terminal" evidence="7">
    <location>
        <begin position="8"/>
        <end position="231"/>
    </location>
</feature>
<dbReference type="EMBL" id="AGWL01000005">
    <property type="protein sequence ID" value="EKU95175.1"/>
    <property type="molecule type" value="Genomic_DNA"/>
</dbReference>
<dbReference type="GO" id="GO:0005524">
    <property type="term" value="F:ATP binding"/>
    <property type="evidence" value="ECO:0007669"/>
    <property type="project" value="UniProtKB-KW"/>
</dbReference>
<dbReference type="GO" id="GO:0016301">
    <property type="term" value="F:kinase activity"/>
    <property type="evidence" value="ECO:0007669"/>
    <property type="project" value="UniProtKB-KW"/>
</dbReference>
<accession>K9F0Z9</accession>
<comment type="similarity">
    <text evidence="1">Belongs to the four-carbon acid sugar kinase family.</text>
</comment>
<evidence type="ECO:0000256" key="2">
    <source>
        <dbReference type="ARBA" id="ARBA00022679"/>
    </source>
</evidence>
<dbReference type="Gene3D" id="3.40.980.20">
    <property type="entry name" value="Four-carbon acid sugar kinase, nucleotide binding domain"/>
    <property type="match status" value="1"/>
</dbReference>
<dbReference type="eggNOG" id="COG3395">
    <property type="taxonomic scope" value="Bacteria"/>
</dbReference>
<dbReference type="Gene3D" id="3.40.50.10840">
    <property type="entry name" value="Putative sugar-binding, N-terminal domain"/>
    <property type="match status" value="1"/>
</dbReference>
<dbReference type="STRING" id="202789.GCA_001457435_01185"/>
<evidence type="ECO:0000256" key="1">
    <source>
        <dbReference type="ARBA" id="ARBA00005715"/>
    </source>
</evidence>
<evidence type="ECO:0000256" key="4">
    <source>
        <dbReference type="ARBA" id="ARBA00022777"/>
    </source>
</evidence>
<dbReference type="RefSeq" id="WP_007001142.1">
    <property type="nucleotide sequence ID" value="NZ_JH992955.1"/>
</dbReference>
<evidence type="ECO:0000256" key="6">
    <source>
        <dbReference type="ARBA" id="ARBA00023277"/>
    </source>
</evidence>
<dbReference type="InterPro" id="IPR042213">
    <property type="entry name" value="NBD_C_sf"/>
</dbReference>
<keyword evidence="5" id="KW-0067">ATP-binding</keyword>
<keyword evidence="6" id="KW-0119">Carbohydrate metabolism</keyword>
<dbReference type="InterPro" id="IPR010737">
    <property type="entry name" value="4-carb_acid_sugar_kinase_N"/>
</dbReference>
<dbReference type="Pfam" id="PF17042">
    <property type="entry name" value="NBD_C"/>
    <property type="match status" value="1"/>
</dbReference>
<protein>
    <recommendedName>
        <fullName evidence="11">YgbK domain-containing protein</fullName>
    </recommendedName>
</protein>
<keyword evidence="10" id="KW-1185">Reference proteome</keyword>
<dbReference type="Proteomes" id="UP000009888">
    <property type="component" value="Unassembled WGS sequence"/>
</dbReference>
<proteinExistence type="inferred from homology"/>
<dbReference type="InterPro" id="IPR031475">
    <property type="entry name" value="NBD_C"/>
</dbReference>
<dbReference type="HOGENOM" id="CLU_029424_0_1_11"/>
<evidence type="ECO:0000259" key="7">
    <source>
        <dbReference type="Pfam" id="PF07005"/>
    </source>
</evidence>
<name>K9F0Z9_9ACTO</name>
<reference evidence="9 10" key="1">
    <citation type="submission" date="2012-09" db="EMBL/GenBank/DDBJ databases">
        <title>The Genome Sequence of Actinobaculum massiliae ACS-171-V-COL2.</title>
        <authorList>
            <consortium name="The Broad Institute Genome Sequencing Platform"/>
            <person name="Earl A."/>
            <person name="Ward D."/>
            <person name="Feldgarden M."/>
            <person name="Gevers D."/>
            <person name="Saerens B."/>
            <person name="Vaneechoutte M."/>
            <person name="Walker B."/>
            <person name="Young S.K."/>
            <person name="Zeng Q."/>
            <person name="Gargeya S."/>
            <person name="Fitzgerald M."/>
            <person name="Haas B."/>
            <person name="Abouelleil A."/>
            <person name="Alvarado L."/>
            <person name="Arachchi H.M."/>
            <person name="Berlin A."/>
            <person name="Chapman S.B."/>
            <person name="Goldberg J."/>
            <person name="Griggs A."/>
            <person name="Gujja S."/>
            <person name="Hansen M."/>
            <person name="Howarth C."/>
            <person name="Imamovic A."/>
            <person name="Larimer J."/>
            <person name="McCowen C."/>
            <person name="Montmayeur A."/>
            <person name="Murphy C."/>
            <person name="Neiman D."/>
            <person name="Pearson M."/>
            <person name="Priest M."/>
            <person name="Roberts A."/>
            <person name="Saif S."/>
            <person name="Shea T."/>
            <person name="Sisk P."/>
            <person name="Sykes S."/>
            <person name="Wortman J."/>
            <person name="Nusbaum C."/>
            <person name="Birren B."/>
        </authorList>
    </citation>
    <scope>NUCLEOTIDE SEQUENCE [LARGE SCALE GENOMIC DNA]</scope>
    <source>
        <strain evidence="10">ACS-171-V-Col2</strain>
    </source>
</reference>
<dbReference type="Pfam" id="PF07005">
    <property type="entry name" value="SBD_N"/>
    <property type="match status" value="1"/>
</dbReference>
<dbReference type="PATRIC" id="fig|883066.3.peg.974"/>
<sequence length="451" mass="48032">MTGNVRSAVVADDLTGATTTAALLAARGVNNVVVVGEDLSQVPDSSDAVLRSTDSRTIPPYEAQTRVRKATQALLDIGCTHFSKRTDTTMRGGIGYEIDAMLDVLGEEYTAVIVPAMPPSRHIVVGGFSLIDSVLLSRTGVANDILNPVRESYLPRLLNGQLRQPLSLISLETIIDSKEAVKARLREAKENGFRAILCDAVSNEDVQLIAAAVTELGWKVLCVDPGPFTTEYAISQGIATTRQSEKSALRADSLATDNGTVFVVAGSATEVTRNQLRNLAAVDGTVVVQASSEALIDNKADEQIESARAQLSKAYAKGEPRVVVITLDTTVHGIDIDITEMELRKNLISGQGSRNLAKNLGKVARQLLEDHCARVAGLYVTGGDTLINTCEANEVAGIALEGYVIAQSDQGRIVGGPFDGLPIVSKGGLTGNELTAVHIVNRLFDERHIHD</sequence>
<comment type="caution">
    <text evidence="9">The sequence shown here is derived from an EMBL/GenBank/DDBJ whole genome shotgun (WGS) entry which is preliminary data.</text>
</comment>
<evidence type="ECO:0000259" key="8">
    <source>
        <dbReference type="Pfam" id="PF17042"/>
    </source>
</evidence>
<evidence type="ECO:0000313" key="10">
    <source>
        <dbReference type="Proteomes" id="UP000009888"/>
    </source>
</evidence>